<reference evidence="17" key="1">
    <citation type="submission" date="2025-08" db="UniProtKB">
        <authorList>
            <consortium name="RefSeq"/>
        </authorList>
    </citation>
    <scope>IDENTIFICATION</scope>
    <source>
        <tissue evidence="17">Stem</tissue>
    </source>
</reference>
<dbReference type="GO" id="GO:0006508">
    <property type="term" value="P:proteolysis"/>
    <property type="evidence" value="ECO:0007669"/>
    <property type="project" value="UniProtKB-KW"/>
</dbReference>
<evidence type="ECO:0000256" key="1">
    <source>
        <dbReference type="ARBA" id="ARBA00004613"/>
    </source>
</evidence>
<feature type="signal peptide" evidence="11">
    <location>
        <begin position="1"/>
        <end position="31"/>
    </location>
</feature>
<keyword evidence="16" id="KW-1185">Reference proteome</keyword>
<dbReference type="Gene3D" id="2.60.40.2310">
    <property type="match status" value="1"/>
</dbReference>
<evidence type="ECO:0000259" key="15">
    <source>
        <dbReference type="Pfam" id="PF17766"/>
    </source>
</evidence>
<dbReference type="GO" id="GO:0009610">
    <property type="term" value="P:response to symbiotic fungus"/>
    <property type="evidence" value="ECO:0007669"/>
    <property type="project" value="UniProtKB-ARBA"/>
</dbReference>
<keyword evidence="5 11" id="KW-0732">Signal</keyword>
<dbReference type="CDD" id="cd02120">
    <property type="entry name" value="PA_subtilisin_like"/>
    <property type="match status" value="1"/>
</dbReference>
<evidence type="ECO:0000259" key="13">
    <source>
        <dbReference type="Pfam" id="PF02225"/>
    </source>
</evidence>
<keyword evidence="6 9" id="KW-0378">Hydrolase</keyword>
<dbReference type="GO" id="GO:0004252">
    <property type="term" value="F:serine-type endopeptidase activity"/>
    <property type="evidence" value="ECO:0007669"/>
    <property type="project" value="UniProtKB-UniRule"/>
</dbReference>
<dbReference type="GO" id="GO:0009609">
    <property type="term" value="P:response to symbiotic bacterium"/>
    <property type="evidence" value="ECO:0007669"/>
    <property type="project" value="UniProtKB-ARBA"/>
</dbReference>
<dbReference type="Pfam" id="PF17766">
    <property type="entry name" value="fn3_6"/>
    <property type="match status" value="1"/>
</dbReference>
<feature type="domain" description="PA" evidence="13">
    <location>
        <begin position="396"/>
        <end position="488"/>
    </location>
</feature>
<dbReference type="Gene3D" id="3.40.50.200">
    <property type="entry name" value="Peptidase S8/S53 domain"/>
    <property type="match status" value="1"/>
</dbReference>
<evidence type="ECO:0000256" key="11">
    <source>
        <dbReference type="SAM" id="SignalP"/>
    </source>
</evidence>
<dbReference type="PANTHER" id="PTHR10795">
    <property type="entry name" value="PROPROTEIN CONVERTASE SUBTILISIN/KEXIN"/>
    <property type="match status" value="1"/>
</dbReference>
<dbReference type="CDD" id="cd04852">
    <property type="entry name" value="Peptidases_S8_3"/>
    <property type="match status" value="1"/>
</dbReference>
<dbReference type="InterPro" id="IPR037045">
    <property type="entry name" value="S8pro/Inhibitor_I9_sf"/>
</dbReference>
<feature type="domain" description="Inhibitor I9" evidence="14">
    <location>
        <begin position="40"/>
        <end position="118"/>
    </location>
</feature>
<dbReference type="InterPro" id="IPR023828">
    <property type="entry name" value="Peptidase_S8_Ser-AS"/>
</dbReference>
<dbReference type="InterPro" id="IPR003137">
    <property type="entry name" value="PA_domain"/>
</dbReference>
<evidence type="ECO:0000256" key="6">
    <source>
        <dbReference type="ARBA" id="ARBA00022801"/>
    </source>
</evidence>
<dbReference type="PRINTS" id="PR00723">
    <property type="entry name" value="SUBTILISIN"/>
</dbReference>
<dbReference type="eggNOG" id="ENOG502QRC5">
    <property type="taxonomic scope" value="Eukaryota"/>
</dbReference>
<evidence type="ECO:0000256" key="3">
    <source>
        <dbReference type="ARBA" id="ARBA00022525"/>
    </source>
</evidence>
<dbReference type="FunCoup" id="A0A1S3B024">
    <property type="interactions" value="34"/>
</dbReference>
<feature type="chain" id="PRO_5046651246" evidence="11">
    <location>
        <begin position="32"/>
        <end position="793"/>
    </location>
</feature>
<evidence type="ECO:0000313" key="17">
    <source>
        <dbReference type="RefSeq" id="XP_008439697.2"/>
    </source>
</evidence>
<evidence type="ECO:0000256" key="4">
    <source>
        <dbReference type="ARBA" id="ARBA00022670"/>
    </source>
</evidence>
<dbReference type="GO" id="GO:0048046">
    <property type="term" value="C:apoplast"/>
    <property type="evidence" value="ECO:0007669"/>
    <property type="project" value="UniProtKB-SubCell"/>
</dbReference>
<feature type="active site" description="Charge relay system" evidence="8 9">
    <location>
        <position position="228"/>
    </location>
</feature>
<name>A0A1S3B024_CUCME</name>
<evidence type="ECO:0000256" key="10">
    <source>
        <dbReference type="SAM" id="MobiDB-lite"/>
    </source>
</evidence>
<dbReference type="Gene3D" id="3.30.70.80">
    <property type="entry name" value="Peptidase S8 propeptide/proteinase inhibitor I9"/>
    <property type="match status" value="1"/>
</dbReference>
<feature type="domain" description="Peptidase S8/S53" evidence="12">
    <location>
        <begin position="146"/>
        <end position="621"/>
    </location>
</feature>
<gene>
    <name evidence="17" type="primary">LOC103484415</name>
</gene>
<dbReference type="Pfam" id="PF05922">
    <property type="entry name" value="Inhibitor_I9"/>
    <property type="match status" value="1"/>
</dbReference>
<dbReference type="InterPro" id="IPR045051">
    <property type="entry name" value="SBT"/>
</dbReference>
<dbReference type="Gene3D" id="3.50.30.30">
    <property type="match status" value="1"/>
</dbReference>
<keyword evidence="7 9" id="KW-0720">Serine protease</keyword>
<evidence type="ECO:0000256" key="7">
    <source>
        <dbReference type="ARBA" id="ARBA00022825"/>
    </source>
</evidence>
<dbReference type="InterPro" id="IPR041469">
    <property type="entry name" value="Subtilisin-like_FN3"/>
</dbReference>
<dbReference type="InterPro" id="IPR036852">
    <property type="entry name" value="Peptidase_S8/S53_dom_sf"/>
</dbReference>
<evidence type="ECO:0000313" key="16">
    <source>
        <dbReference type="Proteomes" id="UP001652600"/>
    </source>
</evidence>
<evidence type="ECO:0000256" key="8">
    <source>
        <dbReference type="PIRSR" id="PIRSR615500-1"/>
    </source>
</evidence>
<proteinExistence type="inferred from homology"/>
<dbReference type="Proteomes" id="UP001652600">
    <property type="component" value="Chromosome 8"/>
</dbReference>
<keyword evidence="4 9" id="KW-0645">Protease</keyword>
<dbReference type="PROSITE" id="PS51892">
    <property type="entry name" value="SUBTILASE"/>
    <property type="match status" value="1"/>
</dbReference>
<evidence type="ECO:0000256" key="9">
    <source>
        <dbReference type="PROSITE-ProRule" id="PRU01240"/>
    </source>
</evidence>
<comment type="subcellular location">
    <subcellularLocation>
        <location evidence="1">Secreted</location>
    </subcellularLocation>
</comment>
<feature type="active site" description="Charge relay system" evidence="8 9">
    <location>
        <position position="155"/>
    </location>
</feature>
<evidence type="ECO:0000256" key="5">
    <source>
        <dbReference type="ARBA" id="ARBA00022729"/>
    </source>
</evidence>
<dbReference type="PROSITE" id="PS00138">
    <property type="entry name" value="SUBTILASE_SER"/>
    <property type="match status" value="1"/>
</dbReference>
<evidence type="ECO:0000259" key="12">
    <source>
        <dbReference type="Pfam" id="PF00082"/>
    </source>
</evidence>
<dbReference type="InterPro" id="IPR015500">
    <property type="entry name" value="Peptidase_S8_subtilisin-rel"/>
</dbReference>
<comment type="similarity">
    <text evidence="2 9">Belongs to the peptidase S8 family.</text>
</comment>
<dbReference type="RefSeq" id="XP_008439697.2">
    <property type="nucleotide sequence ID" value="XM_008441475.3"/>
</dbReference>
<dbReference type="InterPro" id="IPR000209">
    <property type="entry name" value="Peptidase_S8/S53_dom"/>
</dbReference>
<dbReference type="GeneID" id="103484415"/>
<protein>
    <submittedName>
        <fullName evidence="17">Subtilisin-like protease SBT5.6</fullName>
    </submittedName>
</protein>
<keyword evidence="3" id="KW-0964">Secreted</keyword>
<dbReference type="InterPro" id="IPR010259">
    <property type="entry name" value="S8pro/Inhibitor_I9"/>
</dbReference>
<dbReference type="InterPro" id="IPR034197">
    <property type="entry name" value="Peptidases_S8_3"/>
</dbReference>
<sequence length="793" mass="86276">MEKSSFLCHCHVLLLLLLLLLIGPFIQQAASSSNNQKKAYIVYFGEHHGEKSVEEIKERHHSYLMYVKESEEDAKSCLLYNYKHSINAFAAILTPQQASKLSELDEVVSVIESKKYRMETTRSWEFSGVEEDKPTINDLVSRANYGKDVVIGMLDSGVWPNSKSFSDKGMGPLPKSWKGICQTGPAFQSAHCNRKIIGARYYLKGYEHHFGRLNETADYRSPCDKDGHGSHTASIAGGRRVYNVSAFGGVAWGTASGGAPWARLAIYKVCWAIPNQMKALGNVCFDTDMLAAMDDAIADGVDVLSLSIGKSEPYNYTDDGIAIGALHAVKKDIVVSCSAGNYGPTPSALSNVAPWIITVGASTVDREFYSPVILGNGLKIKGLSVAPSKLERKKMYPLVYAGDIMNPHAPRNQSGLCVAGSLSHEKAKGKIVLCFRGEGISRFAGSLEVQRSGGAGMILGNVPAVGRRPHADPHFVPATAVSYEDANVILKYIKSRTNPTATIVPPVTIYGSRPAPAMANFSSRGPNPIDPHFLKPDITAPGVDILAAWSEQDSPTKLSKYLDPRIVQYNLYSGTSMSCPHVSAAAALLRAIHPTWSQAAIRSALMTTSTTNNKSGQPITDDSTPDNSPATPFSFGSGHFRPSKAADPGLVYDSNYTDYLHYLCGLKMNSIDPSFTCPPRPLHPHDLNYPSIAVPQLRDVVRIKRTVTNVGGGGKSVYFFKSEAPPGVAVSASPNILYFNRVGERKKFTITISRKVNSSSSSRRSKKGEEYSFGWFAWSDEIHYVRSPIAVST</sequence>
<feature type="compositionally biased region" description="Polar residues" evidence="10">
    <location>
        <begin position="607"/>
        <end position="631"/>
    </location>
</feature>
<feature type="domain" description="Subtilisin-like protease fibronectin type-III" evidence="15">
    <location>
        <begin position="686"/>
        <end position="791"/>
    </location>
</feature>
<feature type="region of interest" description="Disordered" evidence="10">
    <location>
        <begin position="607"/>
        <end position="640"/>
    </location>
</feature>
<dbReference type="SUPFAM" id="SSF52743">
    <property type="entry name" value="Subtilisin-like"/>
    <property type="match status" value="1"/>
</dbReference>
<accession>A0A1S3B024</accession>
<dbReference type="KEGG" id="cmo:103484415"/>
<organism evidence="16 17">
    <name type="scientific">Cucumis melo</name>
    <name type="common">Muskmelon</name>
    <dbReference type="NCBI Taxonomy" id="3656"/>
    <lineage>
        <taxon>Eukaryota</taxon>
        <taxon>Viridiplantae</taxon>
        <taxon>Streptophyta</taxon>
        <taxon>Embryophyta</taxon>
        <taxon>Tracheophyta</taxon>
        <taxon>Spermatophyta</taxon>
        <taxon>Magnoliopsida</taxon>
        <taxon>eudicotyledons</taxon>
        <taxon>Gunneridae</taxon>
        <taxon>Pentapetalae</taxon>
        <taxon>rosids</taxon>
        <taxon>fabids</taxon>
        <taxon>Cucurbitales</taxon>
        <taxon>Cucurbitaceae</taxon>
        <taxon>Benincaseae</taxon>
        <taxon>Cucumis</taxon>
    </lineage>
</organism>
<dbReference type="InParanoid" id="A0A1S3B024"/>
<dbReference type="Pfam" id="PF02225">
    <property type="entry name" value="PA"/>
    <property type="match status" value="1"/>
</dbReference>
<evidence type="ECO:0000259" key="14">
    <source>
        <dbReference type="Pfam" id="PF05922"/>
    </source>
</evidence>
<evidence type="ECO:0000256" key="2">
    <source>
        <dbReference type="ARBA" id="ARBA00011073"/>
    </source>
</evidence>
<dbReference type="Pfam" id="PF00082">
    <property type="entry name" value="Peptidase_S8"/>
    <property type="match status" value="1"/>
</dbReference>
<feature type="active site" description="Charge relay system" evidence="8 9">
    <location>
        <position position="576"/>
    </location>
</feature>